<dbReference type="EMBL" id="MSZS01000002">
    <property type="protein sequence ID" value="PKX96664.1"/>
    <property type="molecule type" value="Genomic_DNA"/>
</dbReference>
<feature type="transmembrane region" description="Helical" evidence="2">
    <location>
        <begin position="20"/>
        <end position="37"/>
    </location>
</feature>
<dbReference type="AlphaFoldDB" id="A0A2I1CGC7"/>
<reference evidence="4" key="1">
    <citation type="journal article" date="2018" name="Proc. Natl. Acad. Sci. U.S.A.">
        <title>Linking secondary metabolites to gene clusters through genome sequencing of six diverse Aspergillus species.</title>
        <authorList>
            <person name="Kaerboelling I."/>
            <person name="Vesth T.C."/>
            <person name="Frisvad J.C."/>
            <person name="Nybo J.L."/>
            <person name="Theobald S."/>
            <person name="Kuo A."/>
            <person name="Bowyer P."/>
            <person name="Matsuda Y."/>
            <person name="Mondo S."/>
            <person name="Lyhne E.K."/>
            <person name="Kogle M.E."/>
            <person name="Clum A."/>
            <person name="Lipzen A."/>
            <person name="Salamov A."/>
            <person name="Ngan C.Y."/>
            <person name="Daum C."/>
            <person name="Chiniquy J."/>
            <person name="Barry K."/>
            <person name="LaButti K."/>
            <person name="Haridas S."/>
            <person name="Simmons B.A."/>
            <person name="Magnuson J.K."/>
            <person name="Mortensen U.H."/>
            <person name="Larsen T.O."/>
            <person name="Grigoriev I.V."/>
            <person name="Baker S.E."/>
            <person name="Andersen M.R."/>
        </authorList>
    </citation>
    <scope>NUCLEOTIDE SEQUENCE [LARGE SCALE GENOMIC DNA]</scope>
    <source>
        <strain evidence="4">IBT 16806</strain>
    </source>
</reference>
<keyword evidence="2" id="KW-0472">Membrane</keyword>
<dbReference type="VEuPathDB" id="FungiDB:P174DRAFT_85253"/>
<proteinExistence type="predicted"/>
<keyword evidence="2" id="KW-0812">Transmembrane</keyword>
<feature type="compositionally biased region" description="Pro residues" evidence="1">
    <location>
        <begin position="134"/>
        <end position="145"/>
    </location>
</feature>
<keyword evidence="2" id="KW-1133">Transmembrane helix</keyword>
<evidence type="ECO:0000256" key="2">
    <source>
        <dbReference type="SAM" id="Phobius"/>
    </source>
</evidence>
<gene>
    <name evidence="3" type="ORF">P174DRAFT_85253</name>
</gene>
<name>A0A2I1CGC7_ASPN1</name>
<evidence type="ECO:0000313" key="3">
    <source>
        <dbReference type="EMBL" id="PKX96664.1"/>
    </source>
</evidence>
<sequence>MEVCTYVITNSYSVDETCGCVMFTITIIFPPLNLYLVTVPVRYRSVLTKLGLEKRKLLFFCVPFAFFRSSHGADRLILHTKVCLNSHSSPLVSSRLADFYYSFFLSTFQLSSIASVSVQSGLLNLQSDNRPRPPRPPLVPVPKAA</sequence>
<feature type="region of interest" description="Disordered" evidence="1">
    <location>
        <begin position="126"/>
        <end position="145"/>
    </location>
</feature>
<evidence type="ECO:0000256" key="1">
    <source>
        <dbReference type="SAM" id="MobiDB-lite"/>
    </source>
</evidence>
<protein>
    <submittedName>
        <fullName evidence="3">Uncharacterized protein</fullName>
    </submittedName>
</protein>
<evidence type="ECO:0000313" key="4">
    <source>
        <dbReference type="Proteomes" id="UP000234474"/>
    </source>
</evidence>
<dbReference type="RefSeq" id="XP_024685259.1">
    <property type="nucleotide sequence ID" value="XM_024832482.1"/>
</dbReference>
<accession>A0A2I1CGC7</accession>
<keyword evidence="4" id="KW-1185">Reference proteome</keyword>
<dbReference type="GeneID" id="36539820"/>
<comment type="caution">
    <text evidence="3">The sequence shown here is derived from an EMBL/GenBank/DDBJ whole genome shotgun (WGS) entry which is preliminary data.</text>
</comment>
<organism evidence="3 4">
    <name type="scientific">Aspergillus novofumigatus (strain IBT 16806)</name>
    <dbReference type="NCBI Taxonomy" id="1392255"/>
    <lineage>
        <taxon>Eukaryota</taxon>
        <taxon>Fungi</taxon>
        <taxon>Dikarya</taxon>
        <taxon>Ascomycota</taxon>
        <taxon>Pezizomycotina</taxon>
        <taxon>Eurotiomycetes</taxon>
        <taxon>Eurotiomycetidae</taxon>
        <taxon>Eurotiales</taxon>
        <taxon>Aspergillaceae</taxon>
        <taxon>Aspergillus</taxon>
        <taxon>Aspergillus subgen. Fumigati</taxon>
    </lineage>
</organism>
<dbReference type="Proteomes" id="UP000234474">
    <property type="component" value="Unassembled WGS sequence"/>
</dbReference>